<dbReference type="Gene3D" id="2.60.40.1180">
    <property type="entry name" value="Golgi alpha-mannosidase II"/>
    <property type="match status" value="1"/>
</dbReference>
<evidence type="ECO:0000256" key="4">
    <source>
        <dbReference type="RuleBase" id="RU361188"/>
    </source>
</evidence>
<dbReference type="InterPro" id="IPR001139">
    <property type="entry name" value="Glyco_hydro_30"/>
</dbReference>
<dbReference type="InterPro" id="IPR033452">
    <property type="entry name" value="GH30_C"/>
</dbReference>
<sequence length="492" mass="55505">MKQNLSMLLILATAFTATAQNKKNVRTVTKTVQTYAVGNKKVTVYTTAEKSDYRLSRTETLNFVENKQPFETEPTIFVDPMIKYQTLVGIGGALTDASAETFAKLSKKNQQELLSAYYNKDKGIGYTLARTNIASCDFSSGSYTYVQDNDKDLKTFSVAHDEQFKIPLIKQATAAAGGKLTLYVSPWSPPAWMKDNNSLIKGGHLLPQYRQSWANHYVKFIKTYEAMGMPIWGLSVQNEPMAKQIWESCVYTAEEERDFIKNFLGPTLHKSGLASKKLIAWDHNRDQIFQRASTILNDKEAAKYVWGIGFHWYETWTGSGMQFGNVRQTHEAYPDKALIFTEGCKEKYDVKKLDDWTLGERYGYSMINDFNAGTAAWTDWNILLDENGGPNHVGNFCFAPVHADVKNDKLIYTNAYYYMGHFSKFIRPGAKRIGTASSRDLLQSTAFLNTDGKLVVVVMNQSDEKLKYSLWIKGQAATTTSLPHSIATLVVE</sequence>
<dbReference type="InterPro" id="IPR033453">
    <property type="entry name" value="Glyco_hydro_30_TIM-barrel"/>
</dbReference>
<evidence type="ECO:0000259" key="7">
    <source>
        <dbReference type="Pfam" id="PF17189"/>
    </source>
</evidence>
<keyword evidence="2 5" id="KW-0732">Signal</keyword>
<comment type="caution">
    <text evidence="8">The sequence shown here is derived from an EMBL/GenBank/DDBJ whole genome shotgun (WGS) entry which is preliminary data.</text>
</comment>
<dbReference type="Gene3D" id="3.20.20.80">
    <property type="entry name" value="Glycosidases"/>
    <property type="match status" value="1"/>
</dbReference>
<reference evidence="8" key="1">
    <citation type="submission" date="2022-11" db="EMBL/GenBank/DDBJ databases">
        <authorList>
            <person name="Graham C."/>
            <person name="Newman J.D."/>
        </authorList>
    </citation>
    <scope>NUCLEOTIDE SEQUENCE</scope>
    <source>
        <strain evidence="8">DSM 19486</strain>
    </source>
</reference>
<dbReference type="RefSeq" id="WP_010601754.1">
    <property type="nucleotide sequence ID" value="NZ_JAPJUH010000003.1"/>
</dbReference>
<dbReference type="InterPro" id="IPR013780">
    <property type="entry name" value="Glyco_hydro_b"/>
</dbReference>
<dbReference type="GO" id="GO:0006680">
    <property type="term" value="P:glucosylceramide catabolic process"/>
    <property type="evidence" value="ECO:0007669"/>
    <property type="project" value="TreeGrafter"/>
</dbReference>
<organism evidence="8 9">
    <name type="scientific">Pedobacter agri</name>
    <dbReference type="NCBI Taxonomy" id="454586"/>
    <lineage>
        <taxon>Bacteria</taxon>
        <taxon>Pseudomonadati</taxon>
        <taxon>Bacteroidota</taxon>
        <taxon>Sphingobacteriia</taxon>
        <taxon>Sphingobacteriales</taxon>
        <taxon>Sphingobacteriaceae</taxon>
        <taxon>Pedobacter</taxon>
    </lineage>
</organism>
<evidence type="ECO:0000256" key="1">
    <source>
        <dbReference type="ARBA" id="ARBA00005382"/>
    </source>
</evidence>
<dbReference type="Pfam" id="PF17189">
    <property type="entry name" value="Glyco_hydro_30C"/>
    <property type="match status" value="1"/>
</dbReference>
<evidence type="ECO:0000313" key="9">
    <source>
        <dbReference type="Proteomes" id="UP001142592"/>
    </source>
</evidence>
<dbReference type="Pfam" id="PF02055">
    <property type="entry name" value="Glyco_hydro_30"/>
    <property type="match status" value="1"/>
</dbReference>
<feature type="chain" id="PRO_5040952955" evidence="5">
    <location>
        <begin position="20"/>
        <end position="492"/>
    </location>
</feature>
<dbReference type="Proteomes" id="UP001142592">
    <property type="component" value="Unassembled WGS sequence"/>
</dbReference>
<protein>
    <submittedName>
        <fullName evidence="8">Glycoside hydrolase family 30 protein</fullName>
    </submittedName>
</protein>
<dbReference type="AlphaFoldDB" id="A0A9X3I9R1"/>
<keyword evidence="9" id="KW-1185">Reference proteome</keyword>
<feature type="domain" description="Glycosyl hydrolase family 30 TIM-barrel" evidence="6">
    <location>
        <begin position="89"/>
        <end position="426"/>
    </location>
</feature>
<proteinExistence type="inferred from homology"/>
<feature type="signal peptide" evidence="5">
    <location>
        <begin position="1"/>
        <end position="19"/>
    </location>
</feature>
<comment type="similarity">
    <text evidence="1 4">Belongs to the glycosyl hydrolase 30 family.</text>
</comment>
<evidence type="ECO:0000259" key="6">
    <source>
        <dbReference type="Pfam" id="PF02055"/>
    </source>
</evidence>
<accession>A0A9X3I9R1</accession>
<dbReference type="PRINTS" id="PR00843">
    <property type="entry name" value="GLHYDRLASE30"/>
</dbReference>
<dbReference type="EMBL" id="JAPJUH010000003">
    <property type="protein sequence ID" value="MCX3265555.1"/>
    <property type="molecule type" value="Genomic_DNA"/>
</dbReference>
<evidence type="ECO:0000256" key="2">
    <source>
        <dbReference type="ARBA" id="ARBA00022729"/>
    </source>
</evidence>
<dbReference type="GO" id="GO:0016020">
    <property type="term" value="C:membrane"/>
    <property type="evidence" value="ECO:0007669"/>
    <property type="project" value="GOC"/>
</dbReference>
<gene>
    <name evidence="8" type="ORF">OQZ29_12410</name>
</gene>
<keyword evidence="3 4" id="KW-0378">Hydrolase</keyword>
<evidence type="ECO:0000256" key="3">
    <source>
        <dbReference type="ARBA" id="ARBA00022801"/>
    </source>
</evidence>
<feature type="domain" description="Glycosyl hydrolase family 30 beta sandwich" evidence="7">
    <location>
        <begin position="429"/>
        <end position="489"/>
    </location>
</feature>
<name>A0A9X3I9R1_9SPHI</name>
<dbReference type="SUPFAM" id="SSF51445">
    <property type="entry name" value="(Trans)glycosidases"/>
    <property type="match status" value="1"/>
</dbReference>
<evidence type="ECO:0000256" key="5">
    <source>
        <dbReference type="SAM" id="SignalP"/>
    </source>
</evidence>
<dbReference type="PANTHER" id="PTHR11069">
    <property type="entry name" value="GLUCOSYLCERAMIDASE"/>
    <property type="match status" value="1"/>
</dbReference>
<dbReference type="GO" id="GO:0004348">
    <property type="term" value="F:glucosylceramidase activity"/>
    <property type="evidence" value="ECO:0007669"/>
    <property type="project" value="InterPro"/>
</dbReference>
<dbReference type="PANTHER" id="PTHR11069:SF23">
    <property type="entry name" value="LYSOSOMAL ACID GLUCOSYLCERAMIDASE"/>
    <property type="match status" value="1"/>
</dbReference>
<keyword evidence="4" id="KW-0326">Glycosidase</keyword>
<dbReference type="InterPro" id="IPR017853">
    <property type="entry name" value="GH"/>
</dbReference>
<evidence type="ECO:0000313" key="8">
    <source>
        <dbReference type="EMBL" id="MCX3265555.1"/>
    </source>
</evidence>